<evidence type="ECO:0000313" key="2">
    <source>
        <dbReference type="Proteomes" id="UP000515947"/>
    </source>
</evidence>
<dbReference type="AlphaFoldDB" id="A0A7G9R8I4"/>
<sequence>MRLPHARGPMSAAVVGALRDDLSADGLADLWRHAHPAADPRTDDDLHLALWVVYELHYRGFDGVDPAREWDPELLRARLMLEERFEEALRADAAPVVAQVLGELGDADPATQVERVIASVDGPDVSRFVQREATADQVLELMAQRSLYTLKESDPTSFVLPRLDGAAKAALAELQYDEYGGGRADRLHATLFARGLEACGLDPTYGAYLDQAPGHVLAGNNAMSLLCLNRRLRGAALGHLAAFEATSSLPCRKLASGIRRLELPDELWEYFDEHVEADAVHEQVALRSICGAAVDAEPALRADVLLGAAVYLQTEATTGTRTLDAWQQGRSCLVSAGEAVPA</sequence>
<organism evidence="1 2">
    <name type="scientific">Nocardioides mesophilus</name>
    <dbReference type="NCBI Taxonomy" id="433659"/>
    <lineage>
        <taxon>Bacteria</taxon>
        <taxon>Bacillati</taxon>
        <taxon>Actinomycetota</taxon>
        <taxon>Actinomycetes</taxon>
        <taxon>Propionibacteriales</taxon>
        <taxon>Nocardioidaceae</taxon>
        <taxon>Nocardioides</taxon>
    </lineage>
</organism>
<dbReference type="InterPro" id="IPR016084">
    <property type="entry name" value="Haem_Oase-like_multi-hlx"/>
</dbReference>
<keyword evidence="2" id="KW-1185">Reference proteome</keyword>
<dbReference type="KEGG" id="nmes:H9L09_15445"/>
<protein>
    <submittedName>
        <fullName evidence="1">Iron-containing redox enzyme family protein</fullName>
    </submittedName>
</protein>
<dbReference type="Proteomes" id="UP000515947">
    <property type="component" value="Chromosome"/>
</dbReference>
<dbReference type="Pfam" id="PF14518">
    <property type="entry name" value="Haem_oxygenas_2"/>
    <property type="match status" value="1"/>
</dbReference>
<gene>
    <name evidence="1" type="ORF">H9L09_15445</name>
</gene>
<dbReference type="RefSeq" id="WP_187577752.1">
    <property type="nucleotide sequence ID" value="NZ_CP060713.1"/>
</dbReference>
<name>A0A7G9R8I4_9ACTN</name>
<dbReference type="SMART" id="SM01236">
    <property type="entry name" value="Haem_oxygenase_2"/>
    <property type="match status" value="1"/>
</dbReference>
<proteinExistence type="predicted"/>
<dbReference type="Gene3D" id="1.20.910.10">
    <property type="entry name" value="Heme oxygenase-like"/>
    <property type="match status" value="1"/>
</dbReference>
<reference evidence="1 2" key="1">
    <citation type="submission" date="2020-08" db="EMBL/GenBank/DDBJ databases">
        <title>Genome sequence of Nocardioides mesophilus KACC 16243T.</title>
        <authorList>
            <person name="Hyun D.-W."/>
            <person name="Bae J.-W."/>
        </authorList>
    </citation>
    <scope>NUCLEOTIDE SEQUENCE [LARGE SCALE GENOMIC DNA]</scope>
    <source>
        <strain evidence="1 2">KACC 16243</strain>
    </source>
</reference>
<accession>A0A7G9R8I4</accession>
<dbReference type="EMBL" id="CP060713">
    <property type="protein sequence ID" value="QNN51909.1"/>
    <property type="molecule type" value="Genomic_DNA"/>
</dbReference>
<dbReference type="SUPFAM" id="SSF48613">
    <property type="entry name" value="Heme oxygenase-like"/>
    <property type="match status" value="1"/>
</dbReference>
<evidence type="ECO:0000313" key="1">
    <source>
        <dbReference type="EMBL" id="QNN51909.1"/>
    </source>
</evidence>